<dbReference type="InterPro" id="IPR016181">
    <property type="entry name" value="Acyl_CoA_acyltransferase"/>
</dbReference>
<dbReference type="InterPro" id="IPR000182">
    <property type="entry name" value="GNAT_dom"/>
</dbReference>
<dbReference type="Gene3D" id="3.40.630.30">
    <property type="match status" value="1"/>
</dbReference>
<dbReference type="Pfam" id="PF00583">
    <property type="entry name" value="Acetyltransf_1"/>
    <property type="match status" value="1"/>
</dbReference>
<accession>A0A3E4PRZ5</accession>
<dbReference type="Proteomes" id="UP000261324">
    <property type="component" value="Unassembled WGS sequence"/>
</dbReference>
<dbReference type="GO" id="GO:0016747">
    <property type="term" value="F:acyltransferase activity, transferring groups other than amino-acyl groups"/>
    <property type="evidence" value="ECO:0007669"/>
    <property type="project" value="InterPro"/>
</dbReference>
<keyword evidence="2" id="KW-0808">Transferase</keyword>
<protein>
    <submittedName>
        <fullName evidence="2">GNAT family N-acetyltransferase</fullName>
    </submittedName>
</protein>
<evidence type="ECO:0000313" key="2">
    <source>
        <dbReference type="EMBL" id="RGK82698.1"/>
    </source>
</evidence>
<evidence type="ECO:0000313" key="3">
    <source>
        <dbReference type="Proteomes" id="UP000261324"/>
    </source>
</evidence>
<gene>
    <name evidence="2" type="ORF">DXC93_09375</name>
</gene>
<feature type="domain" description="N-acetyltransferase" evidence="1">
    <location>
        <begin position="36"/>
        <end position="206"/>
    </location>
</feature>
<dbReference type="CDD" id="cd04301">
    <property type="entry name" value="NAT_SF"/>
    <property type="match status" value="1"/>
</dbReference>
<name>A0A3E4PRZ5_9FIRM</name>
<sequence length="206" mass="24364">MEDEIIEMYEHNDQTFFWKGLKKVESRFECSDDHRFYIEQAEEQEVPEILEFMNKIYEKIPDKSWFSMDSRENLVRYMSTSGFALKAEMCDEGSDYELAGIFIARISELGEENLGKYLNLNEEELARVAHMEIAMVDEKFRGRGLQKELMKTAEERLKLLGYHWLMGTAHPENVYSVNNFRKLGYEIVAKDLKYGGLPRYVFCKKM</sequence>
<dbReference type="EMBL" id="QSRA01000011">
    <property type="protein sequence ID" value="RGK82698.1"/>
    <property type="molecule type" value="Genomic_DNA"/>
</dbReference>
<dbReference type="PROSITE" id="PS51186">
    <property type="entry name" value="GNAT"/>
    <property type="match status" value="1"/>
</dbReference>
<reference evidence="2 3" key="1">
    <citation type="submission" date="2018-08" db="EMBL/GenBank/DDBJ databases">
        <title>A genome reference for cultivated species of the human gut microbiota.</title>
        <authorList>
            <person name="Zou Y."/>
            <person name="Xue W."/>
            <person name="Luo G."/>
        </authorList>
    </citation>
    <scope>NUCLEOTIDE SEQUENCE [LARGE SCALE GENOMIC DNA]</scope>
    <source>
        <strain evidence="2 3">TF09-3</strain>
    </source>
</reference>
<dbReference type="SUPFAM" id="SSF55729">
    <property type="entry name" value="Acyl-CoA N-acyltransferases (Nat)"/>
    <property type="match status" value="1"/>
</dbReference>
<comment type="caution">
    <text evidence="2">The sequence shown here is derived from an EMBL/GenBank/DDBJ whole genome shotgun (WGS) entry which is preliminary data.</text>
</comment>
<proteinExistence type="predicted"/>
<organism evidence="2 3">
    <name type="scientific">Dorea formicigenerans</name>
    <dbReference type="NCBI Taxonomy" id="39486"/>
    <lineage>
        <taxon>Bacteria</taxon>
        <taxon>Bacillati</taxon>
        <taxon>Bacillota</taxon>
        <taxon>Clostridia</taxon>
        <taxon>Lachnospirales</taxon>
        <taxon>Lachnospiraceae</taxon>
        <taxon>Dorea</taxon>
    </lineage>
</organism>
<evidence type="ECO:0000259" key="1">
    <source>
        <dbReference type="PROSITE" id="PS51186"/>
    </source>
</evidence>
<dbReference type="RefSeq" id="WP_117660157.1">
    <property type="nucleotide sequence ID" value="NZ_QSRA01000011.1"/>
</dbReference>
<dbReference type="AlphaFoldDB" id="A0A3E4PRZ5"/>